<evidence type="ECO:0000259" key="1">
    <source>
        <dbReference type="Pfam" id="PF13362"/>
    </source>
</evidence>
<sequence>MPPITAKDLTIVIAEGIATALTLYESWCYATVAARSLGNIGKVATALRAMYPAARIIIAADLEKGKTSPAKPAKDAAAAVGAVLAYPDFSGFENAENATDFNDLLVIGGAAAVGDAYDIAAAAMPVAATVVETATVEVDFAPITAVGDPVDLPAAVQDAIADLAKLSDSEVTKAAQQALFKHRWRCPTAMRWEHLRDSLAAAHPAINKVALGFETFRLEKNAATTAISGVALDQNLIPKSVSVEYVDSIDAARARILKNRKAIDKFNATAVDSKLKQHPIYLTKAPHGAKKTVGLLRKFALIMRRVLALTPRVSLAQDLSSGLNLTNYQNPDSGGSSRLAMVINSLNNPKFSIATGAGISDLFIALDEVSRMLREIHDPDGTMKKTGAAILKKLAELLEVAQLVIGVDADLSTLDIIVLEQLLQRQIHVFVVVEKPRNKKAIFKSFLTNVNAAIQAIESGKKVLISTDSANLVHGFEVYLKSRFPDLNVVGIQAQDGVATTGDP</sequence>
<organism evidence="2 3">
    <name type="scientific">Chromatium okenii</name>
    <dbReference type="NCBI Taxonomy" id="61644"/>
    <lineage>
        <taxon>Bacteria</taxon>
        <taxon>Pseudomonadati</taxon>
        <taxon>Pseudomonadota</taxon>
        <taxon>Gammaproteobacteria</taxon>
        <taxon>Chromatiales</taxon>
        <taxon>Chromatiaceae</taxon>
        <taxon>Chromatium</taxon>
    </lineage>
</organism>
<feature type="domain" description="Toprim" evidence="1">
    <location>
        <begin position="11"/>
        <end position="110"/>
    </location>
</feature>
<dbReference type="RefSeq" id="WP_172452562.1">
    <property type="nucleotide sequence ID" value="NZ_PPGH01000033.1"/>
</dbReference>
<dbReference type="Proteomes" id="UP000239936">
    <property type="component" value="Unassembled WGS sequence"/>
</dbReference>
<dbReference type="AlphaFoldDB" id="A0A2S7XSM2"/>
<comment type="caution">
    <text evidence="2">The sequence shown here is derived from an EMBL/GenBank/DDBJ whole genome shotgun (WGS) entry which is preliminary data.</text>
</comment>
<dbReference type="InterPro" id="IPR034154">
    <property type="entry name" value="TOPRIM_DnaG/twinkle"/>
</dbReference>
<dbReference type="InterPro" id="IPR006171">
    <property type="entry name" value="TOPRIM_dom"/>
</dbReference>
<protein>
    <recommendedName>
        <fullName evidence="1">Toprim domain-containing protein</fullName>
    </recommendedName>
</protein>
<dbReference type="Pfam" id="PF13362">
    <property type="entry name" value="Toprim_3"/>
    <property type="match status" value="1"/>
</dbReference>
<keyword evidence="2" id="KW-0614">Plasmid</keyword>
<proteinExistence type="predicted"/>
<accession>A0A2S7XSM2</accession>
<dbReference type="EMBL" id="PPGH01000033">
    <property type="protein sequence ID" value="PQJ96749.1"/>
    <property type="molecule type" value="Genomic_DNA"/>
</dbReference>
<feature type="non-terminal residue" evidence="2">
    <location>
        <position position="504"/>
    </location>
</feature>
<keyword evidence="3" id="KW-1185">Reference proteome</keyword>
<reference evidence="2 3" key="1">
    <citation type="submission" date="2018-01" db="EMBL/GenBank/DDBJ databases">
        <title>The complete genome sequence of Chromatium okenii LaCa, a purple sulfur bacterium with a turbulent life.</title>
        <authorList>
            <person name="Luedin S.M."/>
            <person name="Liechti N."/>
            <person name="Storelli N."/>
            <person name="Danza F."/>
            <person name="Wittwer M."/>
            <person name="Pothier J.F."/>
            <person name="Tonolla M.A."/>
        </authorList>
    </citation>
    <scope>NUCLEOTIDE SEQUENCE [LARGE SCALE GENOMIC DNA]</scope>
    <source>
        <strain evidence="2 3">LaCa</strain>
        <plasmid evidence="2">pCok152</plasmid>
    </source>
</reference>
<evidence type="ECO:0000313" key="3">
    <source>
        <dbReference type="Proteomes" id="UP000239936"/>
    </source>
</evidence>
<gene>
    <name evidence="2" type="ORF">CXB77_05985</name>
</gene>
<name>A0A2S7XSM2_9GAMM</name>
<dbReference type="CDD" id="cd01029">
    <property type="entry name" value="TOPRIM_primases"/>
    <property type="match status" value="1"/>
</dbReference>
<evidence type="ECO:0000313" key="2">
    <source>
        <dbReference type="EMBL" id="PQJ96749.1"/>
    </source>
</evidence>
<geneLocation type="plasmid" evidence="2">
    <name>pCok152</name>
</geneLocation>